<comment type="caution">
    <text evidence="2">The sequence shown here is derived from an EMBL/GenBank/DDBJ whole genome shotgun (WGS) entry which is preliminary data.</text>
</comment>
<evidence type="ECO:0008006" key="4">
    <source>
        <dbReference type="Google" id="ProtNLM"/>
    </source>
</evidence>
<sequence>MKGILPVACRIAGYALLILSVFVPLLMYMFGQVHDGNLIYVKLGIKLVVWLSLFMIFLSKVKDEAEETACLRSKAMKYALYIWGVYYIVMLIKGAVNQDLQVADNSVGIVYLIICVICWEFLYQKHRIEKTFRKNKF</sequence>
<feature type="transmembrane region" description="Helical" evidence="1">
    <location>
        <begin position="102"/>
        <end position="123"/>
    </location>
</feature>
<keyword evidence="1" id="KW-0472">Membrane</keyword>
<proteinExistence type="predicted"/>
<keyword evidence="1" id="KW-1133">Transmembrane helix</keyword>
<keyword evidence="1" id="KW-0812">Transmembrane</keyword>
<reference evidence="2 3" key="1">
    <citation type="submission" date="2018-08" db="EMBL/GenBank/DDBJ databases">
        <title>A genome reference for cultivated species of the human gut microbiota.</title>
        <authorList>
            <person name="Zou Y."/>
            <person name="Xue W."/>
            <person name="Luo G."/>
        </authorList>
    </citation>
    <scope>NUCLEOTIDE SEQUENCE [LARGE SCALE GENOMIC DNA]</scope>
    <source>
        <strain evidence="2 3">AF24-2</strain>
    </source>
</reference>
<organism evidence="2 3">
    <name type="scientific">Phocaeicola coprocola</name>
    <dbReference type="NCBI Taxonomy" id="310298"/>
    <lineage>
        <taxon>Bacteria</taxon>
        <taxon>Pseudomonadati</taxon>
        <taxon>Bacteroidota</taxon>
        <taxon>Bacteroidia</taxon>
        <taxon>Bacteroidales</taxon>
        <taxon>Bacteroidaceae</taxon>
        <taxon>Phocaeicola</taxon>
    </lineage>
</organism>
<evidence type="ECO:0000313" key="2">
    <source>
        <dbReference type="EMBL" id="RGR97378.1"/>
    </source>
</evidence>
<dbReference type="EMBL" id="QRUU01000023">
    <property type="protein sequence ID" value="RGR97378.1"/>
    <property type="molecule type" value="Genomic_DNA"/>
</dbReference>
<dbReference type="AlphaFoldDB" id="A0A412GRD9"/>
<dbReference type="Proteomes" id="UP000285864">
    <property type="component" value="Unassembled WGS sequence"/>
</dbReference>
<name>A0A412GRD9_9BACT</name>
<accession>A0A412GRD9</accession>
<feature type="transmembrane region" description="Helical" evidence="1">
    <location>
        <begin position="78"/>
        <end position="96"/>
    </location>
</feature>
<dbReference type="RefSeq" id="WP_118484098.1">
    <property type="nucleotide sequence ID" value="NZ_QRUU01000023.1"/>
</dbReference>
<keyword evidence="3" id="KW-1185">Reference proteome</keyword>
<feature type="transmembrane region" description="Helical" evidence="1">
    <location>
        <begin position="12"/>
        <end position="31"/>
    </location>
</feature>
<protein>
    <recommendedName>
        <fullName evidence="4">Transmembrane protein</fullName>
    </recommendedName>
</protein>
<evidence type="ECO:0000313" key="3">
    <source>
        <dbReference type="Proteomes" id="UP000285864"/>
    </source>
</evidence>
<feature type="transmembrane region" description="Helical" evidence="1">
    <location>
        <begin position="37"/>
        <end position="58"/>
    </location>
</feature>
<evidence type="ECO:0000256" key="1">
    <source>
        <dbReference type="SAM" id="Phobius"/>
    </source>
</evidence>
<gene>
    <name evidence="2" type="ORF">DWY20_06925</name>
</gene>